<dbReference type="GO" id="GO:0016787">
    <property type="term" value="F:hydrolase activity"/>
    <property type="evidence" value="ECO:0007669"/>
    <property type="project" value="UniProtKB-KW"/>
</dbReference>
<dbReference type="Pfam" id="PF02230">
    <property type="entry name" value="Abhydrolase_2"/>
    <property type="match status" value="1"/>
</dbReference>
<gene>
    <name evidence="4" type="ORF">DF200_09505</name>
</gene>
<dbReference type="PANTHER" id="PTHR10655">
    <property type="entry name" value="LYSOPHOSPHOLIPASE-RELATED"/>
    <property type="match status" value="1"/>
</dbReference>
<dbReference type="InterPro" id="IPR029058">
    <property type="entry name" value="AB_hydrolase_fold"/>
</dbReference>
<dbReference type="PANTHER" id="PTHR10655:SF17">
    <property type="entry name" value="LYSOPHOSPHOLIPASE-LIKE PROTEIN 1"/>
    <property type="match status" value="1"/>
</dbReference>
<evidence type="ECO:0000256" key="2">
    <source>
        <dbReference type="ARBA" id="ARBA00022801"/>
    </source>
</evidence>
<evidence type="ECO:0000313" key="4">
    <source>
        <dbReference type="EMBL" id="PWG59078.1"/>
    </source>
</evidence>
<protein>
    <submittedName>
        <fullName evidence="4">Phospholipase</fullName>
    </submittedName>
</protein>
<dbReference type="Proteomes" id="UP000245753">
    <property type="component" value="Unassembled WGS sequence"/>
</dbReference>
<dbReference type="OrthoDB" id="9780848at2"/>
<dbReference type="InterPro" id="IPR050565">
    <property type="entry name" value="LYPA1-2/EST-like"/>
</dbReference>
<keyword evidence="5" id="KW-1185">Reference proteome</keyword>
<proteinExistence type="inferred from homology"/>
<comment type="similarity">
    <text evidence="1">Belongs to the AB hydrolase superfamily. AB hydrolase 2 family.</text>
</comment>
<keyword evidence="2" id="KW-0378">Hydrolase</keyword>
<evidence type="ECO:0000256" key="1">
    <source>
        <dbReference type="ARBA" id="ARBA00006499"/>
    </source>
</evidence>
<feature type="domain" description="Phospholipase/carboxylesterase/thioesterase" evidence="3">
    <location>
        <begin position="17"/>
        <end position="206"/>
    </location>
</feature>
<dbReference type="AlphaFoldDB" id="A0A2U2MQE5"/>
<evidence type="ECO:0000259" key="3">
    <source>
        <dbReference type="Pfam" id="PF02230"/>
    </source>
</evidence>
<comment type="caution">
    <text evidence="4">The sequence shown here is derived from an EMBL/GenBank/DDBJ whole genome shotgun (WGS) entry which is preliminary data.</text>
</comment>
<dbReference type="Gene3D" id="3.40.50.1820">
    <property type="entry name" value="alpha/beta hydrolase"/>
    <property type="match status" value="1"/>
</dbReference>
<organism evidence="4 5">
    <name type="scientific">Bifidobacterium catulorum</name>
    <dbReference type="NCBI Taxonomy" id="1630173"/>
    <lineage>
        <taxon>Bacteria</taxon>
        <taxon>Bacillati</taxon>
        <taxon>Actinomycetota</taxon>
        <taxon>Actinomycetes</taxon>
        <taxon>Bifidobacteriales</taxon>
        <taxon>Bifidobacteriaceae</taxon>
        <taxon>Bifidobacterium</taxon>
    </lineage>
</organism>
<name>A0A2U2MQE5_9BIFI</name>
<accession>A0A2U2MQE5</accession>
<evidence type="ECO:0000313" key="5">
    <source>
        <dbReference type="Proteomes" id="UP000245753"/>
    </source>
</evidence>
<dbReference type="RefSeq" id="WP_109138043.1">
    <property type="nucleotide sequence ID" value="NZ_QFFN01000041.1"/>
</dbReference>
<dbReference type="EMBL" id="QFFN01000041">
    <property type="protein sequence ID" value="PWG59078.1"/>
    <property type="molecule type" value="Genomic_DNA"/>
</dbReference>
<sequence length="207" mass="22943">MISNIDFDRDDDDHDGKSADLFVMFHGYGNDEREMERIIGAVDPDADYISVQAPIHRTYLGGHAWYDSAGWDDARIQAQCSAIGGRLVGLLDAAAFAGRRIVLVGFSQGGYLSYRLLADHPDVFDAAVLLAPSFHDAVATTPEPAGDARPAVFLGYGTEDRQIPEAQKNAMRGALARFADVEEHAYEHMRHDVCEREFADIRAFLRR</sequence>
<dbReference type="SUPFAM" id="SSF53474">
    <property type="entry name" value="alpha/beta-Hydrolases"/>
    <property type="match status" value="1"/>
</dbReference>
<dbReference type="InterPro" id="IPR003140">
    <property type="entry name" value="PLipase/COase/thioEstase"/>
</dbReference>
<reference evidence="4 5" key="1">
    <citation type="journal article" date="2018" name="Int. J. Syst. Evol. Microbiol.">
        <title>Bifidobacterium catulorum sp. nov., a novel taxon from the faeces of the baby common marmoset (Callithrix jacchus).</title>
        <authorList>
            <person name="Modesto M."/>
            <person name="Michelini S."/>
            <person name="Oki K."/>
            <person name="Biavati B."/>
            <person name="Watanabe K."/>
            <person name="Mattarelli P."/>
        </authorList>
    </citation>
    <scope>NUCLEOTIDE SEQUENCE [LARGE SCALE GENOMIC DNA]</scope>
    <source>
        <strain evidence="4 5">MRM 8.19</strain>
    </source>
</reference>